<feature type="compositionally biased region" description="Basic and acidic residues" evidence="1">
    <location>
        <begin position="86"/>
        <end position="96"/>
    </location>
</feature>
<dbReference type="Proteomes" id="UP001341281">
    <property type="component" value="Chromosome 04"/>
</dbReference>
<dbReference type="EMBL" id="CP144748">
    <property type="protein sequence ID" value="WVZ71418.1"/>
    <property type="molecule type" value="Genomic_DNA"/>
</dbReference>
<protein>
    <submittedName>
        <fullName evidence="2">Uncharacterized protein</fullName>
    </submittedName>
</protein>
<feature type="region of interest" description="Disordered" evidence="1">
    <location>
        <begin position="69"/>
        <end position="105"/>
    </location>
</feature>
<evidence type="ECO:0000313" key="3">
    <source>
        <dbReference type="Proteomes" id="UP001341281"/>
    </source>
</evidence>
<feature type="region of interest" description="Disordered" evidence="1">
    <location>
        <begin position="1"/>
        <end position="21"/>
    </location>
</feature>
<feature type="compositionally biased region" description="Polar residues" evidence="1">
    <location>
        <begin position="75"/>
        <end position="84"/>
    </location>
</feature>
<reference evidence="2 3" key="1">
    <citation type="submission" date="2024-02" db="EMBL/GenBank/DDBJ databases">
        <title>High-quality chromosome-scale genome assembly of Pensacola bahiagrass (Paspalum notatum Flugge var. saurae).</title>
        <authorList>
            <person name="Vega J.M."/>
            <person name="Podio M."/>
            <person name="Orjuela J."/>
            <person name="Siena L.A."/>
            <person name="Pessino S.C."/>
            <person name="Combes M.C."/>
            <person name="Mariac C."/>
            <person name="Albertini E."/>
            <person name="Pupilli F."/>
            <person name="Ortiz J.P.A."/>
            <person name="Leblanc O."/>
        </authorList>
    </citation>
    <scope>NUCLEOTIDE SEQUENCE [LARGE SCALE GENOMIC DNA]</scope>
    <source>
        <strain evidence="2">R1</strain>
        <tissue evidence="2">Leaf</tissue>
    </source>
</reference>
<evidence type="ECO:0000313" key="2">
    <source>
        <dbReference type="EMBL" id="WVZ71418.1"/>
    </source>
</evidence>
<name>A0AAQ3TDI3_PASNO</name>
<accession>A0AAQ3TDI3</accession>
<gene>
    <name evidence="2" type="ORF">U9M48_020008</name>
</gene>
<dbReference type="AlphaFoldDB" id="A0AAQ3TDI3"/>
<proteinExistence type="predicted"/>
<sequence>MMIGEDPGFGGDRGHKVNPPDHYSTRASIQIYLLQECRCPQHLQFKIANFKGQKIAKSLLDQDTNISLRKGRFNSDPSGPSSVEEQAAHEDLESYSKHSVCKMLV</sequence>
<evidence type="ECO:0000256" key="1">
    <source>
        <dbReference type="SAM" id="MobiDB-lite"/>
    </source>
</evidence>
<keyword evidence="3" id="KW-1185">Reference proteome</keyword>
<organism evidence="2 3">
    <name type="scientific">Paspalum notatum var. saurae</name>
    <dbReference type="NCBI Taxonomy" id="547442"/>
    <lineage>
        <taxon>Eukaryota</taxon>
        <taxon>Viridiplantae</taxon>
        <taxon>Streptophyta</taxon>
        <taxon>Embryophyta</taxon>
        <taxon>Tracheophyta</taxon>
        <taxon>Spermatophyta</taxon>
        <taxon>Magnoliopsida</taxon>
        <taxon>Liliopsida</taxon>
        <taxon>Poales</taxon>
        <taxon>Poaceae</taxon>
        <taxon>PACMAD clade</taxon>
        <taxon>Panicoideae</taxon>
        <taxon>Andropogonodae</taxon>
        <taxon>Paspaleae</taxon>
        <taxon>Paspalinae</taxon>
        <taxon>Paspalum</taxon>
    </lineage>
</organism>